<gene>
    <name evidence="2" type="ORF">SEMRO_459_G147360.1</name>
</gene>
<dbReference type="InterPro" id="IPR010903">
    <property type="entry name" value="DUF1517"/>
</dbReference>
<evidence type="ECO:0000313" key="3">
    <source>
        <dbReference type="Proteomes" id="UP001153069"/>
    </source>
</evidence>
<evidence type="ECO:0000313" key="2">
    <source>
        <dbReference type="EMBL" id="CAB9510923.1"/>
    </source>
</evidence>
<dbReference type="OrthoDB" id="542507at2759"/>
<feature type="chain" id="PRO_5040352049" evidence="1">
    <location>
        <begin position="21"/>
        <end position="241"/>
    </location>
</feature>
<sequence length="241" mass="26028">MSVLVTAASILSLFAGQTLAWQTTQAPTTRRFGLVSPPRQSTTQLNLFDKIFEEEGILGKGITVGKVQVALTSPTRGPDSIFGILEREANDDKSLPELTNAICLALMRKSDEWVGAAGVSEWYGQDDSGKAESKFNDFANREAAKFEKEYVPDGTSAETGGGATLVVVSLVVEIEGDSTVFNRAGYSITETKEVLASIASDCMVDEGDCLNAVEIFWCPSERSEVLTKIDVITDFPEIIDL</sequence>
<dbReference type="PANTHER" id="PTHR33975:SF2">
    <property type="entry name" value="MYELIN-ASSOCIATED OLIGODENDROCYTE BASIC PROTEIN"/>
    <property type="match status" value="1"/>
</dbReference>
<keyword evidence="1" id="KW-0732">Signal</keyword>
<dbReference type="AlphaFoldDB" id="A0A9N8HDG7"/>
<protein>
    <submittedName>
        <fullName evidence="2">Uncharacterized protein</fullName>
    </submittedName>
</protein>
<accession>A0A9N8HDG7</accession>
<feature type="signal peptide" evidence="1">
    <location>
        <begin position="1"/>
        <end position="20"/>
    </location>
</feature>
<reference evidence="2" key="1">
    <citation type="submission" date="2020-06" db="EMBL/GenBank/DDBJ databases">
        <authorList>
            <consortium name="Plant Systems Biology data submission"/>
        </authorList>
    </citation>
    <scope>NUCLEOTIDE SEQUENCE</scope>
    <source>
        <strain evidence="2">D6</strain>
    </source>
</reference>
<dbReference type="InterPro" id="IPR053023">
    <property type="entry name" value="FLAP_modulator"/>
</dbReference>
<dbReference type="Pfam" id="PF07466">
    <property type="entry name" value="DUF1517"/>
    <property type="match status" value="1"/>
</dbReference>
<keyword evidence="3" id="KW-1185">Reference proteome</keyword>
<dbReference type="EMBL" id="CAICTM010000458">
    <property type="protein sequence ID" value="CAB9510923.1"/>
    <property type="molecule type" value="Genomic_DNA"/>
</dbReference>
<dbReference type="PANTHER" id="PTHR33975">
    <property type="entry name" value="MYELIN-ASSOCIATED OLIGODENDROCYTE BASIC PROTEIN"/>
    <property type="match status" value="1"/>
</dbReference>
<evidence type="ECO:0000256" key="1">
    <source>
        <dbReference type="SAM" id="SignalP"/>
    </source>
</evidence>
<name>A0A9N8HDG7_9STRA</name>
<dbReference type="Proteomes" id="UP001153069">
    <property type="component" value="Unassembled WGS sequence"/>
</dbReference>
<organism evidence="2 3">
    <name type="scientific">Seminavis robusta</name>
    <dbReference type="NCBI Taxonomy" id="568900"/>
    <lineage>
        <taxon>Eukaryota</taxon>
        <taxon>Sar</taxon>
        <taxon>Stramenopiles</taxon>
        <taxon>Ochrophyta</taxon>
        <taxon>Bacillariophyta</taxon>
        <taxon>Bacillariophyceae</taxon>
        <taxon>Bacillariophycidae</taxon>
        <taxon>Naviculales</taxon>
        <taxon>Naviculaceae</taxon>
        <taxon>Seminavis</taxon>
    </lineage>
</organism>
<comment type="caution">
    <text evidence="2">The sequence shown here is derived from an EMBL/GenBank/DDBJ whole genome shotgun (WGS) entry which is preliminary data.</text>
</comment>
<proteinExistence type="predicted"/>